<comment type="caution">
    <text evidence="2">The sequence shown here is derived from an EMBL/GenBank/DDBJ whole genome shotgun (WGS) entry which is preliminary data.</text>
</comment>
<accession>A0AAV4SW13</accession>
<dbReference type="AlphaFoldDB" id="A0AAV4SW13"/>
<evidence type="ECO:0000313" key="3">
    <source>
        <dbReference type="Proteomes" id="UP001054837"/>
    </source>
</evidence>
<organism evidence="2 3">
    <name type="scientific">Caerostris darwini</name>
    <dbReference type="NCBI Taxonomy" id="1538125"/>
    <lineage>
        <taxon>Eukaryota</taxon>
        <taxon>Metazoa</taxon>
        <taxon>Ecdysozoa</taxon>
        <taxon>Arthropoda</taxon>
        <taxon>Chelicerata</taxon>
        <taxon>Arachnida</taxon>
        <taxon>Araneae</taxon>
        <taxon>Araneomorphae</taxon>
        <taxon>Entelegynae</taxon>
        <taxon>Araneoidea</taxon>
        <taxon>Araneidae</taxon>
        <taxon>Caerostris</taxon>
    </lineage>
</organism>
<protein>
    <submittedName>
        <fullName evidence="2">Uncharacterized protein</fullName>
    </submittedName>
</protein>
<gene>
    <name evidence="2" type="ORF">CDAR_90631</name>
</gene>
<evidence type="ECO:0000313" key="2">
    <source>
        <dbReference type="EMBL" id="GIY37960.1"/>
    </source>
</evidence>
<dbReference type="Proteomes" id="UP001054837">
    <property type="component" value="Unassembled WGS sequence"/>
</dbReference>
<reference evidence="2 3" key="1">
    <citation type="submission" date="2021-06" db="EMBL/GenBank/DDBJ databases">
        <title>Caerostris darwini draft genome.</title>
        <authorList>
            <person name="Kono N."/>
            <person name="Arakawa K."/>
        </authorList>
    </citation>
    <scope>NUCLEOTIDE SEQUENCE [LARGE SCALE GENOMIC DNA]</scope>
</reference>
<proteinExistence type="predicted"/>
<keyword evidence="1" id="KW-1133">Transmembrane helix</keyword>
<evidence type="ECO:0000256" key="1">
    <source>
        <dbReference type="SAM" id="Phobius"/>
    </source>
</evidence>
<keyword evidence="1" id="KW-0812">Transmembrane</keyword>
<keyword evidence="1" id="KW-0472">Membrane</keyword>
<feature type="transmembrane region" description="Helical" evidence="1">
    <location>
        <begin position="38"/>
        <end position="57"/>
    </location>
</feature>
<keyword evidence="3" id="KW-1185">Reference proteome</keyword>
<dbReference type="EMBL" id="BPLQ01008530">
    <property type="protein sequence ID" value="GIY37960.1"/>
    <property type="molecule type" value="Genomic_DNA"/>
</dbReference>
<name>A0AAV4SW13_9ARAC</name>
<sequence>MSTKEILFSLSPESGIPKIPAKKNSCQKNICASWDNTIGSIIAVSALIAMFSVLSSFGKARNQNRRTLKGNPSYVVCKQICRLPAVFTEGVMHVVEESFLDSFSTSSLLT</sequence>